<dbReference type="AlphaFoldDB" id="A0A511N081"/>
<gene>
    <name evidence="1" type="ORF">DC3_15560</name>
</gene>
<evidence type="ECO:0000313" key="2">
    <source>
        <dbReference type="Proteomes" id="UP000321306"/>
    </source>
</evidence>
<dbReference type="EMBL" id="BJXB01000005">
    <property type="protein sequence ID" value="GEM45921.1"/>
    <property type="molecule type" value="Genomic_DNA"/>
</dbReference>
<name>A0A511N081_DEIC1</name>
<keyword evidence="2" id="KW-1185">Reference proteome</keyword>
<comment type="caution">
    <text evidence="1">The sequence shown here is derived from an EMBL/GenBank/DDBJ whole genome shotgun (WGS) entry which is preliminary data.</text>
</comment>
<protein>
    <submittedName>
        <fullName evidence="1">Uncharacterized protein</fullName>
    </submittedName>
</protein>
<accession>A0A511N081</accession>
<organism evidence="1 2">
    <name type="scientific">Deinococcus cellulosilyticus (strain DSM 18568 / NBRC 106333 / KACC 11606 / 5516J-15)</name>
    <dbReference type="NCBI Taxonomy" id="1223518"/>
    <lineage>
        <taxon>Bacteria</taxon>
        <taxon>Thermotogati</taxon>
        <taxon>Deinococcota</taxon>
        <taxon>Deinococci</taxon>
        <taxon>Deinococcales</taxon>
        <taxon>Deinococcaceae</taxon>
        <taxon>Deinococcus</taxon>
    </lineage>
</organism>
<reference evidence="1 2" key="1">
    <citation type="submission" date="2019-07" db="EMBL/GenBank/DDBJ databases">
        <title>Whole genome shotgun sequence of Deinococcus cellulosilyticus NBRC 106333.</title>
        <authorList>
            <person name="Hosoyama A."/>
            <person name="Uohara A."/>
            <person name="Ohji S."/>
            <person name="Ichikawa N."/>
        </authorList>
    </citation>
    <scope>NUCLEOTIDE SEQUENCE [LARGE SCALE GENOMIC DNA]</scope>
    <source>
        <strain evidence="1 2">NBRC 106333</strain>
    </source>
</reference>
<evidence type="ECO:0000313" key="1">
    <source>
        <dbReference type="EMBL" id="GEM45921.1"/>
    </source>
</evidence>
<dbReference type="Proteomes" id="UP000321306">
    <property type="component" value="Unassembled WGS sequence"/>
</dbReference>
<sequence>MLATVIQPEGGATLVQVHPVKVGNQWLPAKQVRVPREVLQNVRPGQRIRLQKNGGEYVQKTRVQPHKRHPVAVSNPVGVVSSETHWSADVWPVSQDGVDLTAGVLCWDGRYYTNLKFLDHETLTAGTAVTVDREVLKLETPWEFTDPPLDYNRAELFKPAWPNSVGSGPPPESFFLDPEEFPIVGGLSDPRFVRMFVSPGGEGEGGPAQKIVDTVHGTNLIDIQTGNIILEGDTTTTETTLEVYVPATYYLWFEQDLGTNPPGVQKVEYFFSRVEWSPFSRPPNWEELPFDPWNQNWLRDATYLDDIPEGHVVEARATMVIVMAHLENGEDRWMYFFRFNSGQYEEIYSPFADPFRDDWGDSLGRAFFARLVEKPSSFPVETESSEPHRQYHPAVIADSPPFHVPYIQHVQDPPTYSSEGTYYKSPVVSGVQFVVQGRPQDDFGPEMQGTILRNGEPVIAAETYGSWALVRHPAGPGNLPERMMLYVLQESGLTLVEHLSNPLEIPMDAIPYGPTKVSSAMGHPHHPLNRLMFGVEGSPI</sequence>
<proteinExistence type="predicted"/>